<dbReference type="SUPFAM" id="SSF88697">
    <property type="entry name" value="PUA domain-like"/>
    <property type="match status" value="1"/>
</dbReference>
<sequence>MSIAVLLSIKPEFALAIFSGEKQFEFRRIIYRDHSVSKVYVYASAPISKVIGAFYVEEIIERHPKMLWQETRHGAGVTEEYFHAYFADREIGYALKVKDADRFEESQDLEQMFGIRHPPQSFRYVPISV</sequence>
<dbReference type="EMBL" id="CAADGD010000010">
    <property type="protein sequence ID" value="VFK69101.1"/>
    <property type="molecule type" value="Genomic_DNA"/>
</dbReference>
<accession>A0A451AST4</accession>
<dbReference type="InterPro" id="IPR015947">
    <property type="entry name" value="PUA-like_sf"/>
</dbReference>
<dbReference type="AlphaFoldDB" id="A0A451AST4"/>
<evidence type="ECO:0000313" key="1">
    <source>
        <dbReference type="EMBL" id="VFK61487.1"/>
    </source>
</evidence>
<evidence type="ECO:0000313" key="2">
    <source>
        <dbReference type="EMBL" id="VFK69101.1"/>
    </source>
</evidence>
<dbReference type="Gene3D" id="2.30.130.30">
    <property type="entry name" value="Hypothetical protein"/>
    <property type="match status" value="1"/>
</dbReference>
<proteinExistence type="predicted"/>
<name>A0A451AST4_9GAMM</name>
<gene>
    <name evidence="1" type="ORF">BECKUNK1418G_GA0071005_101746</name>
    <name evidence="2" type="ORF">BECKUNK1418H_GA0071006_101023</name>
</gene>
<reference evidence="2" key="1">
    <citation type="submission" date="2019-02" db="EMBL/GenBank/DDBJ databases">
        <authorList>
            <person name="Gruber-Vodicka R. H."/>
            <person name="Seah K. B. B."/>
        </authorList>
    </citation>
    <scope>NUCLEOTIDE SEQUENCE</scope>
    <source>
        <strain evidence="2">BECK_BY19</strain>
        <strain evidence="1">BECK_BY8</strain>
    </source>
</reference>
<dbReference type="EMBL" id="CAADFZ010000017">
    <property type="protein sequence ID" value="VFK61487.1"/>
    <property type="molecule type" value="Genomic_DNA"/>
</dbReference>
<organism evidence="2">
    <name type="scientific">Candidatus Kentrum sp. UNK</name>
    <dbReference type="NCBI Taxonomy" id="2126344"/>
    <lineage>
        <taxon>Bacteria</taxon>
        <taxon>Pseudomonadati</taxon>
        <taxon>Pseudomonadota</taxon>
        <taxon>Gammaproteobacteria</taxon>
        <taxon>Candidatus Kentrum</taxon>
    </lineage>
</organism>
<protein>
    <submittedName>
        <fullName evidence="2">Predicted transcriptional regulator, contains an HTH and PUA-like domains</fullName>
    </submittedName>
</protein>